<keyword evidence="11" id="KW-0902">Two-component regulatory system</keyword>
<reference evidence="16" key="1">
    <citation type="submission" date="2017-09" db="EMBL/GenBank/DDBJ databases">
        <title>Depth-based differentiation of microbial function through sediment-hosted aquifers and enrichment of novel symbionts in the deep terrestrial subsurface.</title>
        <authorList>
            <person name="Probst A.J."/>
            <person name="Ladd B."/>
            <person name="Jarett J.K."/>
            <person name="Geller-Mcgrath D.E."/>
            <person name="Sieber C.M.K."/>
            <person name="Emerson J.B."/>
            <person name="Anantharaman K."/>
            <person name="Thomas B.C."/>
            <person name="Malmstrom R."/>
            <person name="Stieglmeier M."/>
            <person name="Klingl A."/>
            <person name="Woyke T."/>
            <person name="Ryan C.M."/>
            <person name="Banfield J.F."/>
        </authorList>
    </citation>
    <scope>NUCLEOTIDE SEQUENCE [LARGE SCALE GENOMIC DNA]</scope>
</reference>
<dbReference type="FunFam" id="1.10.287.130:FF:000001">
    <property type="entry name" value="Two-component sensor histidine kinase"/>
    <property type="match status" value="1"/>
</dbReference>
<proteinExistence type="predicted"/>
<keyword evidence="8" id="KW-0547">Nucleotide-binding</keyword>
<dbReference type="GO" id="GO:0045121">
    <property type="term" value="C:membrane raft"/>
    <property type="evidence" value="ECO:0007669"/>
    <property type="project" value="UniProtKB-SubCell"/>
</dbReference>
<dbReference type="InterPro" id="IPR036890">
    <property type="entry name" value="HATPase_C_sf"/>
</dbReference>
<keyword evidence="12 13" id="KW-0472">Membrane</keyword>
<dbReference type="PANTHER" id="PTHR43711:SF1">
    <property type="entry name" value="HISTIDINE KINASE 1"/>
    <property type="match status" value="1"/>
</dbReference>
<evidence type="ECO:0000256" key="4">
    <source>
        <dbReference type="ARBA" id="ARBA00012438"/>
    </source>
</evidence>
<dbReference type="PROSITE" id="PS50109">
    <property type="entry name" value="HIS_KIN"/>
    <property type="match status" value="1"/>
</dbReference>
<keyword evidence="13" id="KW-0812">Transmembrane</keyword>
<name>A0A2M7TKR7_UNCKA</name>
<dbReference type="PRINTS" id="PR00344">
    <property type="entry name" value="BCTRLSENSOR"/>
</dbReference>
<dbReference type="EMBL" id="PFNL01000046">
    <property type="protein sequence ID" value="PIZ47479.1"/>
    <property type="molecule type" value="Genomic_DNA"/>
</dbReference>
<dbReference type="InterPro" id="IPR036097">
    <property type="entry name" value="HisK_dim/P_sf"/>
</dbReference>
<sequence length="445" mass="50272">MTKKIRQFIQSLVPKIPLTYSLVLILLVPVLLVVNTLWNLRSYERDMHFGVREQTIEIKEALVPLISDARVSDDQLHEYLQTIVDASNNIQQLSLYSLSSDSVLELAFSTDKTANVEAGFTENLALSQDNEFFSQEYDSTVQNNVWKLVAPILNNGEVTRVLSLSVNTLQVDAIVERTARDSMVIMLVSVTVIVLLLINHARALERSLLVDKLREVDHMKDDFISVASHELRTPITAIKGYVSLLQKDLQSNINEKQHKEFGIVMESIYRLETLVNDVLNVSRIEQGRLDVTVEPVNLSEIITETHQQLMAVAQEKRLDLVVNNIPESLVVLGNADRMREVFTNIVGNAIKYTKQGSVTISVANEKSRVRVMIEDTGIGIAPEDRVRLFQKFSRIQNDETVNITGTGLGLWITKQLVEKMDASIYVDSLFERGTTFTIVFKKAMQ</sequence>
<dbReference type="SMART" id="SM00387">
    <property type="entry name" value="HATPase_c"/>
    <property type="match status" value="1"/>
</dbReference>
<evidence type="ECO:0000256" key="6">
    <source>
        <dbReference type="ARBA" id="ARBA00022553"/>
    </source>
</evidence>
<dbReference type="SUPFAM" id="SSF47384">
    <property type="entry name" value="Homodimeric domain of signal transducing histidine kinase"/>
    <property type="match status" value="1"/>
</dbReference>
<evidence type="ECO:0000256" key="9">
    <source>
        <dbReference type="ARBA" id="ARBA00022777"/>
    </source>
</evidence>
<dbReference type="SUPFAM" id="SSF55874">
    <property type="entry name" value="ATPase domain of HSP90 chaperone/DNA topoisomerase II/histidine kinase"/>
    <property type="match status" value="1"/>
</dbReference>
<dbReference type="GO" id="GO:0000155">
    <property type="term" value="F:phosphorelay sensor kinase activity"/>
    <property type="evidence" value="ECO:0007669"/>
    <property type="project" value="InterPro"/>
</dbReference>
<comment type="subcellular location">
    <subcellularLocation>
        <location evidence="2">Cell membrane</location>
    </subcellularLocation>
    <subcellularLocation>
        <location evidence="3">Membrane raft</location>
        <topology evidence="3">Multi-pass membrane protein</topology>
    </subcellularLocation>
</comment>
<feature type="domain" description="Histidine kinase" evidence="14">
    <location>
        <begin position="226"/>
        <end position="444"/>
    </location>
</feature>
<dbReference type="InterPro" id="IPR003661">
    <property type="entry name" value="HisK_dim/P_dom"/>
</dbReference>
<dbReference type="Pfam" id="PF00512">
    <property type="entry name" value="HisKA"/>
    <property type="match status" value="1"/>
</dbReference>
<dbReference type="GO" id="GO:0005886">
    <property type="term" value="C:plasma membrane"/>
    <property type="evidence" value="ECO:0007669"/>
    <property type="project" value="UniProtKB-SubCell"/>
</dbReference>
<evidence type="ECO:0000256" key="8">
    <source>
        <dbReference type="ARBA" id="ARBA00022741"/>
    </source>
</evidence>
<dbReference type="Gene3D" id="3.30.565.10">
    <property type="entry name" value="Histidine kinase-like ATPase, C-terminal domain"/>
    <property type="match status" value="1"/>
</dbReference>
<evidence type="ECO:0000256" key="7">
    <source>
        <dbReference type="ARBA" id="ARBA00022679"/>
    </source>
</evidence>
<evidence type="ECO:0000256" key="12">
    <source>
        <dbReference type="ARBA" id="ARBA00023136"/>
    </source>
</evidence>
<evidence type="ECO:0000256" key="13">
    <source>
        <dbReference type="SAM" id="Phobius"/>
    </source>
</evidence>
<dbReference type="GO" id="GO:0005524">
    <property type="term" value="F:ATP binding"/>
    <property type="evidence" value="ECO:0007669"/>
    <property type="project" value="UniProtKB-KW"/>
</dbReference>
<evidence type="ECO:0000256" key="11">
    <source>
        <dbReference type="ARBA" id="ARBA00023012"/>
    </source>
</evidence>
<dbReference type="FunFam" id="3.30.565.10:FF:000023">
    <property type="entry name" value="PAS domain-containing sensor histidine kinase"/>
    <property type="match status" value="1"/>
</dbReference>
<keyword evidence="6" id="KW-0597">Phosphoprotein</keyword>
<dbReference type="PANTHER" id="PTHR43711">
    <property type="entry name" value="TWO-COMPONENT HISTIDINE KINASE"/>
    <property type="match status" value="1"/>
</dbReference>
<dbReference type="SMART" id="SM00388">
    <property type="entry name" value="HisKA"/>
    <property type="match status" value="1"/>
</dbReference>
<evidence type="ECO:0000313" key="15">
    <source>
        <dbReference type="EMBL" id="PIZ47479.1"/>
    </source>
</evidence>
<keyword evidence="7" id="KW-0808">Transferase</keyword>
<evidence type="ECO:0000259" key="14">
    <source>
        <dbReference type="PROSITE" id="PS50109"/>
    </source>
</evidence>
<evidence type="ECO:0000256" key="5">
    <source>
        <dbReference type="ARBA" id="ARBA00022475"/>
    </source>
</evidence>
<dbReference type="CDD" id="cd00082">
    <property type="entry name" value="HisKA"/>
    <property type="match status" value="1"/>
</dbReference>
<keyword evidence="10" id="KW-0067">ATP-binding</keyword>
<dbReference type="AlphaFoldDB" id="A0A2M7TKR7"/>
<keyword evidence="9" id="KW-0418">Kinase</keyword>
<evidence type="ECO:0000256" key="1">
    <source>
        <dbReference type="ARBA" id="ARBA00000085"/>
    </source>
</evidence>
<dbReference type="InterPro" id="IPR004358">
    <property type="entry name" value="Sig_transdc_His_kin-like_C"/>
</dbReference>
<accession>A0A2M7TKR7</accession>
<organism evidence="15 16">
    <name type="scientific">candidate division WWE3 bacterium CG_4_10_14_0_2_um_filter_41_14</name>
    <dbReference type="NCBI Taxonomy" id="1975072"/>
    <lineage>
        <taxon>Bacteria</taxon>
        <taxon>Katanobacteria</taxon>
    </lineage>
</organism>
<keyword evidence="13" id="KW-1133">Transmembrane helix</keyword>
<protein>
    <recommendedName>
        <fullName evidence="4">histidine kinase</fullName>
        <ecNumber evidence="4">2.7.13.3</ecNumber>
    </recommendedName>
</protein>
<dbReference type="Proteomes" id="UP000228920">
    <property type="component" value="Unassembled WGS sequence"/>
</dbReference>
<feature type="transmembrane region" description="Helical" evidence="13">
    <location>
        <begin position="183"/>
        <end position="201"/>
    </location>
</feature>
<evidence type="ECO:0000313" key="16">
    <source>
        <dbReference type="Proteomes" id="UP000228920"/>
    </source>
</evidence>
<dbReference type="EC" id="2.7.13.3" evidence="4"/>
<dbReference type="InterPro" id="IPR050736">
    <property type="entry name" value="Sensor_HK_Regulatory"/>
</dbReference>
<evidence type="ECO:0000256" key="10">
    <source>
        <dbReference type="ARBA" id="ARBA00022840"/>
    </source>
</evidence>
<feature type="transmembrane region" description="Helical" evidence="13">
    <location>
        <begin position="20"/>
        <end position="38"/>
    </location>
</feature>
<evidence type="ECO:0000256" key="2">
    <source>
        <dbReference type="ARBA" id="ARBA00004236"/>
    </source>
</evidence>
<evidence type="ECO:0000256" key="3">
    <source>
        <dbReference type="ARBA" id="ARBA00004314"/>
    </source>
</evidence>
<dbReference type="Gene3D" id="1.10.287.130">
    <property type="match status" value="1"/>
</dbReference>
<keyword evidence="5" id="KW-1003">Cell membrane</keyword>
<comment type="caution">
    <text evidence="15">The sequence shown here is derived from an EMBL/GenBank/DDBJ whole genome shotgun (WGS) entry which is preliminary data.</text>
</comment>
<dbReference type="Pfam" id="PF02518">
    <property type="entry name" value="HATPase_c"/>
    <property type="match status" value="1"/>
</dbReference>
<gene>
    <name evidence="15" type="ORF">COY32_01610</name>
</gene>
<dbReference type="InterPro" id="IPR005467">
    <property type="entry name" value="His_kinase_dom"/>
</dbReference>
<dbReference type="InterPro" id="IPR003594">
    <property type="entry name" value="HATPase_dom"/>
</dbReference>
<comment type="catalytic activity">
    <reaction evidence="1">
        <text>ATP + protein L-histidine = ADP + protein N-phospho-L-histidine.</text>
        <dbReference type="EC" id="2.7.13.3"/>
    </reaction>
</comment>